<organism evidence="1 2">
    <name type="scientific">Bifidobacterium jacchi</name>
    <dbReference type="NCBI Taxonomy" id="2490545"/>
    <lineage>
        <taxon>Bacteria</taxon>
        <taxon>Bacillati</taxon>
        <taxon>Actinomycetota</taxon>
        <taxon>Actinomycetes</taxon>
        <taxon>Bifidobacteriales</taxon>
        <taxon>Bifidobacteriaceae</taxon>
        <taxon>Bifidobacterium</taxon>
    </lineage>
</organism>
<evidence type="ECO:0000313" key="2">
    <source>
        <dbReference type="Proteomes" id="UP000326336"/>
    </source>
</evidence>
<dbReference type="Proteomes" id="UP000326336">
    <property type="component" value="Unassembled WGS sequence"/>
</dbReference>
<reference evidence="1 2" key="1">
    <citation type="journal article" date="2019" name="Int. J. Syst. Evol. Microbiol.">
        <title>Bifidobacterium jacchi sp. nov., isolated from the faeces of a baby common marmoset (Callithrix jacchus).</title>
        <authorList>
            <person name="Modesto M."/>
            <person name="Watanabe K."/>
            <person name="Arita M."/>
            <person name="Satti M."/>
            <person name="Oki K."/>
            <person name="Sciavilla P."/>
            <person name="Patavino C."/>
            <person name="Camma C."/>
            <person name="Michelini S."/>
            <person name="Sgorbati B."/>
            <person name="Mattarelli P."/>
        </authorList>
    </citation>
    <scope>NUCLEOTIDE SEQUENCE [LARGE SCALE GENOMIC DNA]</scope>
    <source>
        <strain evidence="1 2">MRM 9.3</strain>
    </source>
</reference>
<dbReference type="AlphaFoldDB" id="A0A5N5RN12"/>
<evidence type="ECO:0000313" key="1">
    <source>
        <dbReference type="EMBL" id="KAB5608687.1"/>
    </source>
</evidence>
<accession>A0A5N5RN12</accession>
<name>A0A5N5RN12_9BIFI</name>
<keyword evidence="2" id="KW-1185">Reference proteome</keyword>
<gene>
    <name evidence="1" type="ORF">EHS19_00100</name>
</gene>
<dbReference type="EMBL" id="RQSP01000001">
    <property type="protein sequence ID" value="KAB5608687.1"/>
    <property type="molecule type" value="Genomic_DNA"/>
</dbReference>
<sequence>MTYPYQFFHSGQGRPLPSDDGFINVELSHKPVPYHIARCFSGEVDSEQSQSLAMSSCRISCMATDVVRGRLPSSMLHRTLSGACVRKLETMAMLLEKHMESYPDVRERFATLPAMPQTINGVFVSPNHVEMAVHLTIGAENHWTNLVLRRVGNRWVCVLADVG</sequence>
<comment type="caution">
    <text evidence="1">The sequence shown here is derived from an EMBL/GenBank/DDBJ whole genome shotgun (WGS) entry which is preliminary data.</text>
</comment>
<protein>
    <submittedName>
        <fullName evidence="1">Uncharacterized protein</fullName>
    </submittedName>
</protein>
<proteinExistence type="predicted"/>